<dbReference type="PATRIC" id="fig|1638788.3.peg.2275"/>
<gene>
    <name evidence="2" type="ORF">VL20_2259</name>
</gene>
<dbReference type="PANTHER" id="PTHR42188">
    <property type="entry name" value="23S RRNA-SPECIFIC ENDONUCLEASE VAPC20"/>
    <property type="match status" value="1"/>
</dbReference>
<dbReference type="InterPro" id="IPR002716">
    <property type="entry name" value="PIN_dom"/>
</dbReference>
<evidence type="ECO:0000259" key="1">
    <source>
        <dbReference type="Pfam" id="PF01850"/>
    </source>
</evidence>
<dbReference type="PANTHER" id="PTHR42188:SF1">
    <property type="entry name" value="23S RRNA-SPECIFIC ENDONUCLEASE VAPC20"/>
    <property type="match status" value="1"/>
</dbReference>
<accession>A0A0K1RZN0</accession>
<dbReference type="Proteomes" id="UP000068167">
    <property type="component" value="Chromosome"/>
</dbReference>
<dbReference type="Pfam" id="PF01850">
    <property type="entry name" value="PIN"/>
    <property type="match status" value="1"/>
</dbReference>
<dbReference type="InterPro" id="IPR029060">
    <property type="entry name" value="PIN-like_dom_sf"/>
</dbReference>
<reference evidence="2 3" key="1">
    <citation type="journal article" date="2016" name="Stand. Genomic Sci.">
        <title>Complete genome sequence and genomic characterization of Microcystis panniformis FACHB 1757 by third-generation sequencing.</title>
        <authorList>
            <person name="Zhang J.Y."/>
            <person name="Guan R."/>
            <person name="Zhang H.J."/>
            <person name="Li H."/>
            <person name="Xiao P."/>
            <person name="Yu G.L."/>
            <person name="Du L."/>
            <person name="Cao D.M."/>
            <person name="Zhu B.C."/>
            <person name="Li R.H."/>
            <person name="Lu Z.H."/>
        </authorList>
    </citation>
    <scope>NUCLEOTIDE SEQUENCE [LARGE SCALE GENOMIC DNA]</scope>
    <source>
        <strain evidence="2 3">FACHB-1757</strain>
    </source>
</reference>
<proteinExistence type="predicted"/>
<dbReference type="KEGG" id="mpk:VL20_2259"/>
<dbReference type="EMBL" id="CP011339">
    <property type="protein sequence ID" value="AKV67362.1"/>
    <property type="molecule type" value="Genomic_DNA"/>
</dbReference>
<organism evidence="2 3">
    <name type="scientific">Microcystis panniformis FACHB-1757</name>
    <dbReference type="NCBI Taxonomy" id="1638788"/>
    <lineage>
        <taxon>Bacteria</taxon>
        <taxon>Bacillati</taxon>
        <taxon>Cyanobacteriota</taxon>
        <taxon>Cyanophyceae</taxon>
        <taxon>Oscillatoriophycideae</taxon>
        <taxon>Chroococcales</taxon>
        <taxon>Microcystaceae</taxon>
        <taxon>Microcystis</taxon>
    </lineage>
</organism>
<dbReference type="RefSeq" id="WP_052276320.1">
    <property type="nucleotide sequence ID" value="NZ_CP011339.1"/>
</dbReference>
<evidence type="ECO:0000313" key="3">
    <source>
        <dbReference type="Proteomes" id="UP000068167"/>
    </source>
</evidence>
<dbReference type="InterPro" id="IPR039018">
    <property type="entry name" value="VapC20-like"/>
</dbReference>
<dbReference type="SUPFAM" id="SSF88723">
    <property type="entry name" value="PIN domain-like"/>
    <property type="match status" value="1"/>
</dbReference>
<feature type="domain" description="PIN" evidence="1">
    <location>
        <begin position="4"/>
        <end position="128"/>
    </location>
</feature>
<evidence type="ECO:0000313" key="2">
    <source>
        <dbReference type="EMBL" id="AKV67362.1"/>
    </source>
</evidence>
<name>A0A0K1RZN0_9CHRO</name>
<protein>
    <recommendedName>
        <fullName evidence="1">PIN domain-containing protein</fullName>
    </recommendedName>
</protein>
<dbReference type="GO" id="GO:0016075">
    <property type="term" value="P:rRNA catabolic process"/>
    <property type="evidence" value="ECO:0007669"/>
    <property type="project" value="TreeGrafter"/>
</dbReference>
<keyword evidence="3" id="KW-1185">Reference proteome</keyword>
<dbReference type="Gene3D" id="3.40.50.1010">
    <property type="entry name" value="5'-nuclease"/>
    <property type="match status" value="1"/>
</dbReference>
<sequence length="137" mass="15856">MRKIFLDTSYLQALADYRDNLHELATLMTVRLGKFTGITSEMILTELLNALSGRGDYLRQSAINLTNDLKNDSSIEIIPQTSEQFEQAFDFYQRRLDKGYSLTDCASMQIMRQLEISEILTFDKHFQQEGFSALLRE</sequence>
<dbReference type="GO" id="GO:0004521">
    <property type="term" value="F:RNA endonuclease activity"/>
    <property type="evidence" value="ECO:0007669"/>
    <property type="project" value="InterPro"/>
</dbReference>
<dbReference type="AlphaFoldDB" id="A0A0K1RZN0"/>